<keyword evidence="1" id="KW-0732">Signal</keyword>
<accession>A0ABT6FUU9</accession>
<feature type="signal peptide" evidence="1">
    <location>
        <begin position="1"/>
        <end position="19"/>
    </location>
</feature>
<sequence length="195" mass="21434">MKKQVLIIAALLIGSIASAQSWSSEFQIGARGGVNFSSVTGDDIDSPDSRTNFYAGLVAEAPLSERFSVQPEVFYSGQGFEINDREDEPDGEFQVDYIQVPLLAKLYLADGFNLHAGPQVGFKVNEEIDFEPTEDAGDFDTDAINDVDFQLTGGAEYKFENGFFLQARYSYGLTEIVEDSDIHNSVFSAGLGYMF</sequence>
<dbReference type="Pfam" id="PF13568">
    <property type="entry name" value="OMP_b-brl_2"/>
    <property type="match status" value="1"/>
</dbReference>
<dbReference type="EMBL" id="JAPMUA010000005">
    <property type="protein sequence ID" value="MDG3587042.1"/>
    <property type="molecule type" value="Genomic_DNA"/>
</dbReference>
<reference evidence="3" key="1">
    <citation type="submission" date="2022-11" db="EMBL/GenBank/DDBJ databases">
        <title>High-quality draft genome sequence of Galbibacter sp. strain CMA-7.</title>
        <authorList>
            <person name="Wei L."/>
            <person name="Dong C."/>
            <person name="Shao Z."/>
        </authorList>
    </citation>
    <scope>NUCLEOTIDE SEQUENCE</scope>
    <source>
        <strain evidence="3">CMA-7</strain>
    </source>
</reference>
<evidence type="ECO:0000259" key="2">
    <source>
        <dbReference type="Pfam" id="PF13568"/>
    </source>
</evidence>
<evidence type="ECO:0000256" key="1">
    <source>
        <dbReference type="SAM" id="SignalP"/>
    </source>
</evidence>
<feature type="chain" id="PRO_5045564826" evidence="1">
    <location>
        <begin position="20"/>
        <end position="195"/>
    </location>
</feature>
<name>A0ABT6FUU9_9FLAO</name>
<dbReference type="InterPro" id="IPR011250">
    <property type="entry name" value="OMP/PagP_B-barrel"/>
</dbReference>
<dbReference type="Gene3D" id="2.40.160.20">
    <property type="match status" value="1"/>
</dbReference>
<dbReference type="InterPro" id="IPR025665">
    <property type="entry name" value="Beta-barrel_OMP_2"/>
</dbReference>
<evidence type="ECO:0000313" key="3">
    <source>
        <dbReference type="EMBL" id="MDG3587042.1"/>
    </source>
</evidence>
<organism evidence="3 4">
    <name type="scientific">Galbibacter pacificus</name>
    <dbReference type="NCBI Taxonomy" id="2996052"/>
    <lineage>
        <taxon>Bacteria</taxon>
        <taxon>Pseudomonadati</taxon>
        <taxon>Bacteroidota</taxon>
        <taxon>Flavobacteriia</taxon>
        <taxon>Flavobacteriales</taxon>
        <taxon>Flavobacteriaceae</taxon>
        <taxon>Galbibacter</taxon>
    </lineage>
</organism>
<dbReference type="SUPFAM" id="SSF56925">
    <property type="entry name" value="OMPA-like"/>
    <property type="match status" value="1"/>
</dbReference>
<keyword evidence="4" id="KW-1185">Reference proteome</keyword>
<dbReference type="Proteomes" id="UP001153642">
    <property type="component" value="Unassembled WGS sequence"/>
</dbReference>
<evidence type="ECO:0000313" key="4">
    <source>
        <dbReference type="Proteomes" id="UP001153642"/>
    </source>
</evidence>
<protein>
    <submittedName>
        <fullName evidence="3">Porin family protein</fullName>
    </submittedName>
</protein>
<dbReference type="RefSeq" id="WP_277900692.1">
    <property type="nucleotide sequence ID" value="NZ_JAPMUA010000005.1"/>
</dbReference>
<comment type="caution">
    <text evidence="3">The sequence shown here is derived from an EMBL/GenBank/DDBJ whole genome shotgun (WGS) entry which is preliminary data.</text>
</comment>
<feature type="domain" description="Outer membrane protein beta-barrel" evidence="2">
    <location>
        <begin position="19"/>
        <end position="176"/>
    </location>
</feature>
<proteinExistence type="predicted"/>
<gene>
    <name evidence="3" type="ORF">OSR52_14295</name>
</gene>